<dbReference type="Proteomes" id="UP000694393">
    <property type="component" value="Unplaced"/>
</dbReference>
<feature type="chain" id="PRO_5033982640" description="Perforin" evidence="2">
    <location>
        <begin position="31"/>
        <end position="513"/>
    </location>
</feature>
<dbReference type="PANTHER" id="PTHR46096:SF3">
    <property type="entry name" value="PERFORIN-1"/>
    <property type="match status" value="1"/>
</dbReference>
<evidence type="ECO:0008006" key="7">
    <source>
        <dbReference type="Google" id="ProtNLM"/>
    </source>
</evidence>
<evidence type="ECO:0000259" key="4">
    <source>
        <dbReference type="PROSITE" id="PS51412"/>
    </source>
</evidence>
<name>A0A8C8SBH8_9SAUR</name>
<keyword evidence="1 2" id="KW-0732">Signal</keyword>
<feature type="domain" description="MACPF" evidence="4">
    <location>
        <begin position="36"/>
        <end position="342"/>
    </location>
</feature>
<evidence type="ECO:0000259" key="3">
    <source>
        <dbReference type="PROSITE" id="PS50004"/>
    </source>
</evidence>
<dbReference type="GO" id="GO:0001913">
    <property type="term" value="P:T cell mediated cytotoxicity"/>
    <property type="evidence" value="ECO:0007669"/>
    <property type="project" value="TreeGrafter"/>
</dbReference>
<dbReference type="PANTHER" id="PTHR46096">
    <property type="entry name" value="PERFORIN-1"/>
    <property type="match status" value="1"/>
</dbReference>
<evidence type="ECO:0000313" key="5">
    <source>
        <dbReference type="Ensembl" id="ENSPCEP00000019054.1"/>
    </source>
</evidence>
<sequence length="513" mass="57277">FVSSGAAGAQSHLFGAFILLLFFLFPGASSHCHTATAHECMKYTAFVPGHSLVREGLDVTTMARRGHPDSTCTLCQNLLLGGQWQRLPLAMVDWRVHVRCQRKLCDSVQQSAMGMMKSAMSAVQNDWKVGLDVPVKPNVNVQVALTGSNSKLANFMVDHMRQDKYTFASHEHAWARGNCPVHPPPPGMPFLSALENLPEHYNSKSKVEYHRLINNYGTHLSDDEIKDCLSVEAGVSIGMGSVQAGNSRCEEEKKKGKVRGSFHETYQEHHMEVEGGSSMTDILFSGKNDKDFSAWIESLKAHPGLVSYSLQPIHTLVEKDNPKRDALRRAVSEYVTEGALWRNCTQSCPPGTQRSAHDPCSCVCPEDAVTNTMCCSQKRGVGKLMVTVQQASGLWGDYTTATDGFVKVLFENREMQTPTIWNNNNPIWNIHLDFSNVRITRDNKFDDDLLGTCDIPLEAGEPHKKDHYLKHGHIWFQYSLRCGPHLGGRSCLHYVPQPPWQNVVKGKEAKAFW</sequence>
<dbReference type="SMART" id="SM00457">
    <property type="entry name" value="MACPF"/>
    <property type="match status" value="1"/>
</dbReference>
<dbReference type="Pfam" id="PF01823">
    <property type="entry name" value="MACPF"/>
    <property type="match status" value="2"/>
</dbReference>
<feature type="signal peptide" evidence="2">
    <location>
        <begin position="1"/>
        <end position="30"/>
    </location>
</feature>
<feature type="domain" description="C2" evidence="3">
    <location>
        <begin position="365"/>
        <end position="493"/>
    </location>
</feature>
<organism evidence="5 6">
    <name type="scientific">Pelusios castaneus</name>
    <name type="common">West African mud turtle</name>
    <dbReference type="NCBI Taxonomy" id="367368"/>
    <lineage>
        <taxon>Eukaryota</taxon>
        <taxon>Metazoa</taxon>
        <taxon>Chordata</taxon>
        <taxon>Craniata</taxon>
        <taxon>Vertebrata</taxon>
        <taxon>Euteleostomi</taxon>
        <taxon>Archelosauria</taxon>
        <taxon>Testudinata</taxon>
        <taxon>Testudines</taxon>
        <taxon>Pleurodira</taxon>
        <taxon>Pelomedusidae</taxon>
        <taxon>Pelusios</taxon>
    </lineage>
</organism>
<dbReference type="Pfam" id="PF00168">
    <property type="entry name" value="C2"/>
    <property type="match status" value="1"/>
</dbReference>
<evidence type="ECO:0000256" key="1">
    <source>
        <dbReference type="ARBA" id="ARBA00022729"/>
    </source>
</evidence>
<dbReference type="GO" id="GO:0016020">
    <property type="term" value="C:membrane"/>
    <property type="evidence" value="ECO:0007669"/>
    <property type="project" value="TreeGrafter"/>
</dbReference>
<evidence type="ECO:0000313" key="6">
    <source>
        <dbReference type="Proteomes" id="UP000694393"/>
    </source>
</evidence>
<dbReference type="PROSITE" id="PS51412">
    <property type="entry name" value="MACPF_2"/>
    <property type="match status" value="1"/>
</dbReference>
<keyword evidence="6" id="KW-1185">Reference proteome</keyword>
<dbReference type="InterPro" id="IPR035892">
    <property type="entry name" value="C2_domain_sf"/>
</dbReference>
<dbReference type="InterPro" id="IPR052784">
    <property type="entry name" value="Perforin-1_pore-forming"/>
</dbReference>
<evidence type="ECO:0000256" key="2">
    <source>
        <dbReference type="SAM" id="SignalP"/>
    </source>
</evidence>
<dbReference type="InterPro" id="IPR000008">
    <property type="entry name" value="C2_dom"/>
</dbReference>
<reference evidence="5" key="2">
    <citation type="submission" date="2025-09" db="UniProtKB">
        <authorList>
            <consortium name="Ensembl"/>
        </authorList>
    </citation>
    <scope>IDENTIFICATION</scope>
</reference>
<protein>
    <recommendedName>
        <fullName evidence="7">Perforin</fullName>
    </recommendedName>
</protein>
<dbReference type="SUPFAM" id="SSF49562">
    <property type="entry name" value="C2 domain (Calcium/lipid-binding domain, CaLB)"/>
    <property type="match status" value="1"/>
</dbReference>
<accession>A0A8C8SBH8</accession>
<reference evidence="5" key="1">
    <citation type="submission" date="2025-08" db="UniProtKB">
        <authorList>
            <consortium name="Ensembl"/>
        </authorList>
    </citation>
    <scope>IDENTIFICATION</scope>
</reference>
<dbReference type="Gene3D" id="2.60.40.150">
    <property type="entry name" value="C2 domain"/>
    <property type="match status" value="1"/>
</dbReference>
<dbReference type="InterPro" id="IPR020864">
    <property type="entry name" value="MACPF"/>
</dbReference>
<dbReference type="GO" id="GO:0001771">
    <property type="term" value="P:immunological synapse formation"/>
    <property type="evidence" value="ECO:0007669"/>
    <property type="project" value="TreeGrafter"/>
</dbReference>
<dbReference type="AlphaFoldDB" id="A0A8C8SBH8"/>
<proteinExistence type="predicted"/>
<dbReference type="PROSITE" id="PS50004">
    <property type="entry name" value="C2"/>
    <property type="match status" value="1"/>
</dbReference>
<dbReference type="GO" id="GO:0022829">
    <property type="term" value="F:wide pore channel activity"/>
    <property type="evidence" value="ECO:0007669"/>
    <property type="project" value="TreeGrafter"/>
</dbReference>
<dbReference type="GO" id="GO:0051607">
    <property type="term" value="P:defense response to virus"/>
    <property type="evidence" value="ECO:0007669"/>
    <property type="project" value="TreeGrafter"/>
</dbReference>
<dbReference type="Ensembl" id="ENSPCET00000019703.1">
    <property type="protein sequence ID" value="ENSPCEP00000019054.1"/>
    <property type="gene ID" value="ENSPCEG00000014830.1"/>
</dbReference>